<gene>
    <name evidence="2" type="ORF">HFN_1363</name>
</gene>
<proteinExistence type="predicted"/>
<evidence type="ECO:0000256" key="1">
    <source>
        <dbReference type="SAM" id="Phobius"/>
    </source>
</evidence>
<keyword evidence="1" id="KW-1133">Transmembrane helix</keyword>
<evidence type="ECO:0000313" key="3">
    <source>
        <dbReference type="Proteomes" id="UP000018143"/>
    </source>
</evidence>
<sequence length="47" mass="5517">MPRSLCSLAMTRAKICFVMTSGLQFMTFYDFVIDFGIRFCFFKVAFK</sequence>
<keyword evidence="1" id="KW-0472">Membrane</keyword>
<dbReference type="EMBL" id="BASD01000034">
    <property type="protein sequence ID" value="GAD20119.1"/>
    <property type="molecule type" value="Genomic_DNA"/>
</dbReference>
<evidence type="ECO:0000313" key="2">
    <source>
        <dbReference type="EMBL" id="GAD20119.1"/>
    </source>
</evidence>
<organism evidence="2 3">
    <name type="scientific">Helicobacter fennelliae MRY12-0050</name>
    <dbReference type="NCBI Taxonomy" id="1325130"/>
    <lineage>
        <taxon>Bacteria</taxon>
        <taxon>Pseudomonadati</taxon>
        <taxon>Campylobacterota</taxon>
        <taxon>Epsilonproteobacteria</taxon>
        <taxon>Campylobacterales</taxon>
        <taxon>Helicobacteraceae</taxon>
        <taxon>Helicobacter</taxon>
    </lineage>
</organism>
<name>T1CTA5_9HELI</name>
<dbReference type="STRING" id="1325130.HFN_1363"/>
<protein>
    <submittedName>
        <fullName evidence="2">Uncharacterized protein</fullName>
    </submittedName>
</protein>
<keyword evidence="3" id="KW-1185">Reference proteome</keyword>
<accession>T1CTA5</accession>
<feature type="transmembrane region" description="Helical" evidence="1">
    <location>
        <begin position="23"/>
        <end position="46"/>
    </location>
</feature>
<dbReference type="Proteomes" id="UP000018143">
    <property type="component" value="Unassembled WGS sequence"/>
</dbReference>
<keyword evidence="1" id="KW-0812">Transmembrane</keyword>
<dbReference type="AlphaFoldDB" id="T1CTA5"/>
<comment type="caution">
    <text evidence="2">The sequence shown here is derived from an EMBL/GenBank/DDBJ whole genome shotgun (WGS) entry which is preliminary data.</text>
</comment>
<reference evidence="2 3" key="1">
    <citation type="journal article" date="2013" name="Genome Announc.">
        <title>Draft Genome Sequence of Helicobacter fennelliae Strain MRY12-0050, Isolated from a Bacteremia Patient.</title>
        <authorList>
            <person name="Rimbara E."/>
            <person name="Matsui M."/>
            <person name="Mori S."/>
            <person name="Suzuki S."/>
            <person name="Suzuki M."/>
            <person name="Kim H."/>
            <person name="Sekizuka T."/>
            <person name="Kuroda M."/>
            <person name="Shibayama K."/>
        </authorList>
    </citation>
    <scope>NUCLEOTIDE SEQUENCE [LARGE SCALE GENOMIC DNA]</scope>
    <source>
        <strain evidence="2 3">MRY12-0050</strain>
    </source>
</reference>